<evidence type="ECO:0000256" key="5">
    <source>
        <dbReference type="ARBA" id="ARBA00022984"/>
    </source>
</evidence>
<dbReference type="GO" id="GO:0004180">
    <property type="term" value="F:carboxypeptidase activity"/>
    <property type="evidence" value="ECO:0007669"/>
    <property type="project" value="UniProtKB-ARBA"/>
</dbReference>
<evidence type="ECO:0000256" key="3">
    <source>
        <dbReference type="ARBA" id="ARBA00022679"/>
    </source>
</evidence>
<name>A0A330LT74_9GAMM</name>
<protein>
    <submittedName>
        <fullName evidence="10">Peptidoglycan binding domain protein</fullName>
    </submittedName>
</protein>
<dbReference type="Pfam" id="PF03734">
    <property type="entry name" value="YkuD"/>
    <property type="match status" value="1"/>
</dbReference>
<dbReference type="InterPro" id="IPR005490">
    <property type="entry name" value="LD_TPept_cat_dom"/>
</dbReference>
<dbReference type="Gene3D" id="2.40.440.10">
    <property type="entry name" value="L,D-transpeptidase catalytic domain-like"/>
    <property type="match status" value="1"/>
</dbReference>
<dbReference type="InterPro" id="IPR036366">
    <property type="entry name" value="PGBDSf"/>
</dbReference>
<feature type="domain" description="L,D-TPase catalytic" evidence="9">
    <location>
        <begin position="269"/>
        <end position="448"/>
    </location>
</feature>
<dbReference type="OrthoDB" id="9778545at2"/>
<proteinExistence type="inferred from homology"/>
<dbReference type="Pfam" id="PF01471">
    <property type="entry name" value="PG_binding_1"/>
    <property type="match status" value="1"/>
</dbReference>
<organism evidence="10 11">
    <name type="scientific">Moritella yayanosii</name>
    <dbReference type="NCBI Taxonomy" id="69539"/>
    <lineage>
        <taxon>Bacteria</taxon>
        <taxon>Pseudomonadati</taxon>
        <taxon>Pseudomonadota</taxon>
        <taxon>Gammaproteobacteria</taxon>
        <taxon>Alteromonadales</taxon>
        <taxon>Moritellaceae</taxon>
        <taxon>Moritella</taxon>
    </lineage>
</organism>
<evidence type="ECO:0000256" key="7">
    <source>
        <dbReference type="PROSITE-ProRule" id="PRU01373"/>
    </source>
</evidence>
<keyword evidence="8" id="KW-0812">Transmembrane</keyword>
<gene>
    <name evidence="10" type="ORF">MORIYA_0827</name>
</gene>
<feature type="active site" description="Proton donor/acceptor" evidence="7">
    <location>
        <position position="400"/>
    </location>
</feature>
<dbReference type="Gene3D" id="1.10.101.10">
    <property type="entry name" value="PGBD-like superfamily/PGBD"/>
    <property type="match status" value="1"/>
</dbReference>
<dbReference type="InterPro" id="IPR052905">
    <property type="entry name" value="LD-transpeptidase_YkuD-like"/>
</dbReference>
<dbReference type="RefSeq" id="WP_112712870.1">
    <property type="nucleotide sequence ID" value="NZ_LS483250.1"/>
</dbReference>
<feature type="transmembrane region" description="Helical" evidence="8">
    <location>
        <begin position="12"/>
        <end position="31"/>
    </location>
</feature>
<dbReference type="InterPro" id="IPR036365">
    <property type="entry name" value="PGBD-like_sf"/>
</dbReference>
<reference evidence="11" key="1">
    <citation type="submission" date="2018-05" db="EMBL/GenBank/DDBJ databases">
        <authorList>
            <person name="Cea G.-C."/>
            <person name="William W."/>
        </authorList>
    </citation>
    <scope>NUCLEOTIDE SEQUENCE [LARGE SCALE GENOMIC DNA]</scope>
    <source>
        <strain evidence="11">DB21MT 5</strain>
    </source>
</reference>
<dbReference type="KEGG" id="mya:MORIYA_0827"/>
<dbReference type="Proteomes" id="UP000250163">
    <property type="component" value="Chromosome MORIYA"/>
</dbReference>
<dbReference type="InterPro" id="IPR002477">
    <property type="entry name" value="Peptidoglycan-bd-like"/>
</dbReference>
<keyword evidence="11" id="KW-1185">Reference proteome</keyword>
<evidence type="ECO:0000313" key="10">
    <source>
        <dbReference type="EMBL" id="SQD77305.1"/>
    </source>
</evidence>
<dbReference type="PANTHER" id="PTHR41533:SF2">
    <property type="entry name" value="BLR7131 PROTEIN"/>
    <property type="match status" value="1"/>
</dbReference>
<evidence type="ECO:0000256" key="1">
    <source>
        <dbReference type="ARBA" id="ARBA00004752"/>
    </source>
</evidence>
<dbReference type="CDD" id="cd16913">
    <property type="entry name" value="YkuD_like"/>
    <property type="match status" value="1"/>
</dbReference>
<dbReference type="SUPFAM" id="SSF47090">
    <property type="entry name" value="PGBD-like"/>
    <property type="match status" value="1"/>
</dbReference>
<keyword evidence="6 7" id="KW-0961">Cell wall biogenesis/degradation</keyword>
<evidence type="ECO:0000313" key="11">
    <source>
        <dbReference type="Proteomes" id="UP000250163"/>
    </source>
</evidence>
<dbReference type="PROSITE" id="PS52029">
    <property type="entry name" value="LD_TPASE"/>
    <property type="match status" value="1"/>
</dbReference>
<evidence type="ECO:0000256" key="8">
    <source>
        <dbReference type="SAM" id="Phobius"/>
    </source>
</evidence>
<dbReference type="EMBL" id="LS483250">
    <property type="protein sequence ID" value="SQD77305.1"/>
    <property type="molecule type" value="Genomic_DNA"/>
</dbReference>
<dbReference type="UniPathway" id="UPA00219"/>
<keyword evidence="8" id="KW-0472">Membrane</keyword>
<dbReference type="GO" id="GO:0009252">
    <property type="term" value="P:peptidoglycan biosynthetic process"/>
    <property type="evidence" value="ECO:0007669"/>
    <property type="project" value="UniProtKB-UniPathway"/>
</dbReference>
<keyword evidence="4 7" id="KW-0133">Cell shape</keyword>
<dbReference type="InterPro" id="IPR038063">
    <property type="entry name" value="Transpep_catalytic_dom"/>
</dbReference>
<dbReference type="PANTHER" id="PTHR41533">
    <property type="entry name" value="L,D-TRANSPEPTIDASE HI_1667-RELATED"/>
    <property type="match status" value="1"/>
</dbReference>
<evidence type="ECO:0000259" key="9">
    <source>
        <dbReference type="PROSITE" id="PS52029"/>
    </source>
</evidence>
<evidence type="ECO:0000256" key="2">
    <source>
        <dbReference type="ARBA" id="ARBA00005992"/>
    </source>
</evidence>
<sequence length="481" mass="54846">MCNDKISITSVIIKIMSIVLLIIISPTHTYANASLHLDKVQLYDELKSTNKDKRLFFEHSRLNLSGLTLLSLLADLGTREHPILTQDEMANIDATDKVLTLQLYHIASQSYGNQLKSAANNPNDFRTALINDTLPAYIDSAMPQFNAVIRLRQAINKYKGMKNIAWPELTDSFNPQLGQGHAEVKVLRKKLITFNDLQTASTSKHRLHIFDQSIINGLKHFQRRNGLKSTGRLNATTKNALNQNIDSRINKLQINLWRWLSLPRIPPTTYIMVNIPAFNLKLIDKGEALIEMKVIVGKPSNQTPIMITAVNSVTLNPTWTPTRNIINNDLLPLHNQNQTALNSLNFYLAKGYGANTLYREVPPNLQEMLKQYRLVQRPGSNNALGNVRFNIKNNKAIFLHDTPTKYLFKHRNRALSHGCIRLEKSADLLTILGINRRKHNSGTKHLRLQQSLPVFITYQTAWIDNLGEINWRNDLYNKDKQ</sequence>
<dbReference type="SUPFAM" id="SSF141523">
    <property type="entry name" value="L,D-transpeptidase catalytic domain-like"/>
    <property type="match status" value="1"/>
</dbReference>
<accession>A0A330LT74</accession>
<dbReference type="GO" id="GO:0008360">
    <property type="term" value="P:regulation of cell shape"/>
    <property type="evidence" value="ECO:0007669"/>
    <property type="project" value="UniProtKB-UniRule"/>
</dbReference>
<dbReference type="GO" id="GO:0016740">
    <property type="term" value="F:transferase activity"/>
    <property type="evidence" value="ECO:0007669"/>
    <property type="project" value="UniProtKB-KW"/>
</dbReference>
<dbReference type="AlphaFoldDB" id="A0A330LT74"/>
<evidence type="ECO:0000256" key="6">
    <source>
        <dbReference type="ARBA" id="ARBA00023316"/>
    </source>
</evidence>
<comment type="pathway">
    <text evidence="1 7">Cell wall biogenesis; peptidoglycan biosynthesis.</text>
</comment>
<keyword evidence="5 7" id="KW-0573">Peptidoglycan synthesis</keyword>
<feature type="active site" description="Nucleophile" evidence="7">
    <location>
        <position position="419"/>
    </location>
</feature>
<comment type="similarity">
    <text evidence="2">Belongs to the YkuD family.</text>
</comment>
<keyword evidence="3" id="KW-0808">Transferase</keyword>
<keyword evidence="8" id="KW-1133">Transmembrane helix</keyword>
<dbReference type="GO" id="GO:0071555">
    <property type="term" value="P:cell wall organization"/>
    <property type="evidence" value="ECO:0007669"/>
    <property type="project" value="UniProtKB-UniRule"/>
</dbReference>
<evidence type="ECO:0000256" key="4">
    <source>
        <dbReference type="ARBA" id="ARBA00022960"/>
    </source>
</evidence>